<feature type="compositionally biased region" description="Low complexity" evidence="9">
    <location>
        <begin position="304"/>
        <end position="323"/>
    </location>
</feature>
<dbReference type="Proteomes" id="UP000239899">
    <property type="component" value="Unassembled WGS sequence"/>
</dbReference>
<dbReference type="PRINTS" id="PR00371">
    <property type="entry name" value="FPNCR"/>
</dbReference>
<feature type="region of interest" description="Disordered" evidence="9">
    <location>
        <begin position="275"/>
        <end position="327"/>
    </location>
</feature>
<evidence type="ECO:0000256" key="2">
    <source>
        <dbReference type="ARBA" id="ARBA00008312"/>
    </source>
</evidence>
<dbReference type="PANTHER" id="PTHR43314">
    <property type="match status" value="1"/>
</dbReference>
<feature type="compositionally biased region" description="Low complexity" evidence="9">
    <location>
        <begin position="275"/>
        <end position="287"/>
    </location>
</feature>
<keyword evidence="10" id="KW-1133">Transmembrane helix</keyword>
<feature type="transmembrane region" description="Helical" evidence="10">
    <location>
        <begin position="468"/>
        <end position="488"/>
    </location>
</feature>
<dbReference type="InterPro" id="IPR039261">
    <property type="entry name" value="FNR_nucleotide-bd"/>
</dbReference>
<feature type="transmembrane region" description="Helical" evidence="10">
    <location>
        <begin position="405"/>
        <end position="425"/>
    </location>
</feature>
<dbReference type="EMBL" id="LHPG02000010">
    <property type="protein sequence ID" value="PRW50852.1"/>
    <property type="molecule type" value="Genomic_DNA"/>
</dbReference>
<evidence type="ECO:0000256" key="3">
    <source>
        <dbReference type="ARBA" id="ARBA00013223"/>
    </source>
</evidence>
<reference evidence="12 13" key="1">
    <citation type="journal article" date="2018" name="Plant J.">
        <title>Genome sequences of Chlorella sorokiniana UTEX 1602 and Micractinium conductrix SAG 241.80: implications to maltose excretion by a green alga.</title>
        <authorList>
            <person name="Arriola M.B."/>
            <person name="Velmurugan N."/>
            <person name="Zhang Y."/>
            <person name="Plunkett M.H."/>
            <person name="Hondzo H."/>
            <person name="Barney B.M."/>
        </authorList>
    </citation>
    <scope>NUCLEOTIDE SEQUENCE [LARGE SCALE GENOMIC DNA]</scope>
    <source>
        <strain evidence="13">UTEX 1602</strain>
    </source>
</reference>
<evidence type="ECO:0000256" key="10">
    <source>
        <dbReference type="SAM" id="Phobius"/>
    </source>
</evidence>
<keyword evidence="6" id="KW-0521">NADP</keyword>
<comment type="similarity">
    <text evidence="2">Belongs to the ferredoxin--NADP reductase type 1 family.</text>
</comment>
<keyword evidence="4" id="KW-0285">Flavoprotein</keyword>
<organism evidence="12 13">
    <name type="scientific">Chlorella sorokiniana</name>
    <name type="common">Freshwater green alga</name>
    <dbReference type="NCBI Taxonomy" id="3076"/>
    <lineage>
        <taxon>Eukaryota</taxon>
        <taxon>Viridiplantae</taxon>
        <taxon>Chlorophyta</taxon>
        <taxon>core chlorophytes</taxon>
        <taxon>Trebouxiophyceae</taxon>
        <taxon>Chlorellales</taxon>
        <taxon>Chlorellaceae</taxon>
        <taxon>Chlorella clade</taxon>
        <taxon>Chlorella</taxon>
    </lineage>
</organism>
<evidence type="ECO:0000256" key="7">
    <source>
        <dbReference type="ARBA" id="ARBA00023002"/>
    </source>
</evidence>
<evidence type="ECO:0000259" key="11">
    <source>
        <dbReference type="PROSITE" id="PS51384"/>
    </source>
</evidence>
<evidence type="ECO:0000256" key="4">
    <source>
        <dbReference type="ARBA" id="ARBA00022630"/>
    </source>
</evidence>
<dbReference type="SUPFAM" id="SSF63380">
    <property type="entry name" value="Riboflavin synthase domain-like"/>
    <property type="match status" value="1"/>
</dbReference>
<protein>
    <recommendedName>
        <fullName evidence="3">ferredoxin--NADP(+) reductase</fullName>
        <ecNumber evidence="3">1.18.1.2</ecNumber>
    </recommendedName>
</protein>
<dbReference type="FunFam" id="3.40.50.80:FF:000008">
    <property type="entry name" value="Ferredoxin--NADP reductase, chloroplastic"/>
    <property type="match status" value="1"/>
</dbReference>
<dbReference type="GO" id="GO:0004324">
    <property type="term" value="F:ferredoxin-NADP+ reductase activity"/>
    <property type="evidence" value="ECO:0007669"/>
    <property type="project" value="UniProtKB-EC"/>
</dbReference>
<feature type="transmembrane region" description="Helical" evidence="10">
    <location>
        <begin position="437"/>
        <end position="456"/>
    </location>
</feature>
<evidence type="ECO:0000256" key="5">
    <source>
        <dbReference type="ARBA" id="ARBA00022827"/>
    </source>
</evidence>
<keyword evidence="5" id="KW-0274">FAD</keyword>
<dbReference type="InterPro" id="IPR017927">
    <property type="entry name" value="FAD-bd_FR_type"/>
</dbReference>
<dbReference type="OrthoDB" id="1688044at2759"/>
<dbReference type="AlphaFoldDB" id="A0A2P6TNF1"/>
<dbReference type="SUPFAM" id="SSF52343">
    <property type="entry name" value="Ferredoxin reductase-like, C-terminal NADP-linked domain"/>
    <property type="match status" value="1"/>
</dbReference>
<dbReference type="InterPro" id="IPR001433">
    <property type="entry name" value="OxRdtase_FAD/NAD-bd"/>
</dbReference>
<keyword evidence="10" id="KW-0812">Transmembrane</keyword>
<feature type="region of interest" description="Disordered" evidence="9">
    <location>
        <begin position="225"/>
        <end position="254"/>
    </location>
</feature>
<dbReference type="InterPro" id="IPR015701">
    <property type="entry name" value="FNR"/>
</dbReference>
<evidence type="ECO:0000256" key="1">
    <source>
        <dbReference type="ARBA" id="ARBA00001974"/>
    </source>
</evidence>
<proteinExistence type="inferred from homology"/>
<feature type="transmembrane region" description="Helical" evidence="10">
    <location>
        <begin position="495"/>
        <end position="510"/>
    </location>
</feature>
<evidence type="ECO:0000256" key="9">
    <source>
        <dbReference type="SAM" id="MobiDB-lite"/>
    </source>
</evidence>
<comment type="caution">
    <text evidence="12">The sequence shown here is derived from an EMBL/GenBank/DDBJ whole genome shotgun (WGS) entry which is preliminary data.</text>
</comment>
<dbReference type="InterPro" id="IPR017938">
    <property type="entry name" value="Riboflavin_synthase-like_b-brl"/>
</dbReference>
<sequence>MEGVLETAAAGIGAAFGTGAVSPTLAASLRSLLPEALFLRASLRCGAGLFVSDDLLQPGQNELSVVSLKNSLAGLAMAQQQPVVVATPAATAAPSAAQVVCVPVALSPTDASAAAAQAAVFTAAQVAAGGASPAASSRQADAAAGRPVHVGALMLGSAHPGSLPAQLSQALQSLAAAAAPYLLLLGLTKAADMEDLLRLRAADCICCGGEEDELQDLPLEACRPQLSPRSSGGSAGGAASPFAGSAASDDGSPAVELDEAALNAAAAKALAGASNLEMPPRTETAAAGAGGEGSSRGQRVAAPALRQRGPQKQQQQGKLAAGAESEAEADPKAALRQLLAAAAGEAPAPQHVPTNPLLSFTDAELEARFATAHNRAQVRGDALFCVLHLAGALTLALLGPAGLPASGAAVALTFALALPLLTMTVDRDRYLRHRETMLSLALLLHACLLRGTAAAALQRLLPAGLLGYLPWLLRATGAEALAVFTIGFKLRFRRILPLHILCLALVMGGLPPRCGTGPAEGCLPASLHRAAVAVLLALGSLLPAVAVYKTEDQARRRFLAASTTLLGLPRQPQAAAVERSAIGQLKMQATMAAASVAPVQTRSAVKGFAAKPAARVAARRMRVVSQAASTELKRADVPLELEEIGLPMNTFGPKNPFIGKIVSVETITGPKATGETCHIIIQTDKKIPFVEGQSYGVIPPGTKINSKGKEVPHGTRLYSIAATRYGDSFDGMTTSLCVRRAVYVDPETGKEDPAKKGICSNFLCDAKPGQEITMTGPTGKVLLLPEDPNAVIICVATGTGIAPFRTFYRRMFLENVPNYKFTGLFWMFMGVANSDNKLYDEEMQAIAKAYPEQFRLDYALSREQKNRNGGKMYIQDKVEEYADEVFDLLNNGAHIYFCGLKGMMPGILEMLERVAKSKGLEYSEWFEGLKHKNQVHVEVY</sequence>
<evidence type="ECO:0000313" key="12">
    <source>
        <dbReference type="EMBL" id="PRW50852.1"/>
    </source>
</evidence>
<feature type="compositionally biased region" description="Low complexity" evidence="9">
    <location>
        <begin position="237"/>
        <end position="254"/>
    </location>
</feature>
<feature type="domain" description="FAD-binding FR-type" evidence="11">
    <location>
        <begin position="654"/>
        <end position="784"/>
    </location>
</feature>
<evidence type="ECO:0000313" key="13">
    <source>
        <dbReference type="Proteomes" id="UP000239899"/>
    </source>
</evidence>
<gene>
    <name evidence="12" type="ORF">C2E21_5690</name>
</gene>
<keyword evidence="7" id="KW-0560">Oxidoreductase</keyword>
<name>A0A2P6TNF1_CHLSO</name>
<dbReference type="Pfam" id="PF00175">
    <property type="entry name" value="NAD_binding_1"/>
    <property type="match status" value="1"/>
</dbReference>
<keyword evidence="13" id="KW-1185">Reference proteome</keyword>
<evidence type="ECO:0000256" key="6">
    <source>
        <dbReference type="ARBA" id="ARBA00022857"/>
    </source>
</evidence>
<dbReference type="PROSITE" id="PS51384">
    <property type="entry name" value="FAD_FR"/>
    <property type="match status" value="1"/>
</dbReference>
<dbReference type="InterPro" id="IPR001709">
    <property type="entry name" value="Flavoprot_Pyr_Nucl_cyt_Rdtase"/>
</dbReference>
<comment type="cofactor">
    <cofactor evidence="1">
        <name>FAD</name>
        <dbReference type="ChEBI" id="CHEBI:57692"/>
    </cofactor>
</comment>
<comment type="catalytic activity">
    <reaction evidence="8">
        <text>2 reduced [2Fe-2S]-[ferredoxin] + NADP(+) + H(+) = 2 oxidized [2Fe-2S]-[ferredoxin] + NADPH</text>
        <dbReference type="Rhea" id="RHEA:20125"/>
        <dbReference type="Rhea" id="RHEA-COMP:10000"/>
        <dbReference type="Rhea" id="RHEA-COMP:10001"/>
        <dbReference type="ChEBI" id="CHEBI:15378"/>
        <dbReference type="ChEBI" id="CHEBI:33737"/>
        <dbReference type="ChEBI" id="CHEBI:33738"/>
        <dbReference type="ChEBI" id="CHEBI:57783"/>
        <dbReference type="ChEBI" id="CHEBI:58349"/>
        <dbReference type="EC" id="1.18.1.2"/>
    </reaction>
</comment>
<keyword evidence="10" id="KW-0472">Membrane</keyword>
<accession>A0A2P6TNF1</accession>
<feature type="transmembrane region" description="Helical" evidence="10">
    <location>
        <begin position="530"/>
        <end position="548"/>
    </location>
</feature>
<dbReference type="Gene3D" id="3.40.50.80">
    <property type="entry name" value="Nucleotide-binding domain of ferredoxin-NADP reductase (FNR) module"/>
    <property type="match status" value="1"/>
</dbReference>
<dbReference type="EC" id="1.18.1.2" evidence="3"/>
<dbReference type="Gene3D" id="2.40.30.10">
    <property type="entry name" value="Translation factors"/>
    <property type="match status" value="1"/>
</dbReference>
<evidence type="ECO:0000256" key="8">
    <source>
        <dbReference type="ARBA" id="ARBA00047776"/>
    </source>
</evidence>
<dbReference type="STRING" id="3076.A0A2P6TNF1"/>
<dbReference type="CDD" id="cd06208">
    <property type="entry name" value="CYPOR_like_FNR"/>
    <property type="match status" value="1"/>
</dbReference>